<dbReference type="Proteomes" id="UP000434957">
    <property type="component" value="Unassembled WGS sequence"/>
</dbReference>
<evidence type="ECO:0000313" key="4">
    <source>
        <dbReference type="EMBL" id="KAE9354558.1"/>
    </source>
</evidence>
<reference evidence="5 7" key="1">
    <citation type="submission" date="2018-09" db="EMBL/GenBank/DDBJ databases">
        <title>Genomic investigation of the strawberry pathogen Phytophthora fragariae indicates pathogenicity is determined by transcriptional variation in three key races.</title>
        <authorList>
            <person name="Adams T.M."/>
            <person name="Armitage A.D."/>
            <person name="Sobczyk M.K."/>
            <person name="Bates H.J."/>
            <person name="Dunwell J.M."/>
            <person name="Nellist C.F."/>
            <person name="Harrison R.J."/>
        </authorList>
    </citation>
    <scope>NUCLEOTIDE SEQUENCE [LARGE SCALE GENOMIC DNA]</scope>
    <source>
        <strain evidence="3 5">SCRP249</strain>
        <strain evidence="2 7">SCRP324</strain>
        <strain evidence="4 6">SCRP333</strain>
    </source>
</reference>
<keyword evidence="1" id="KW-0472">Membrane</keyword>
<gene>
    <name evidence="3" type="ORF">PR001_g4865</name>
    <name evidence="2" type="ORF">PR002_g5031</name>
    <name evidence="4" type="ORF">PR003_g3299</name>
</gene>
<dbReference type="Proteomes" id="UP000429607">
    <property type="component" value="Unassembled WGS sequence"/>
</dbReference>
<sequence>MVLTRPQDAAPHGVFSLVNLALPAVLIAALTTKRAVARAAGKGGRANKSAGSAETGRCGLKNIQAPSVARLHSSPQTGCRVELTTAISAAPYACTSLLYR</sequence>
<evidence type="ECO:0000313" key="2">
    <source>
        <dbReference type="EMBL" id="KAE9040280.1"/>
    </source>
</evidence>
<dbReference type="EMBL" id="QXFV01000207">
    <property type="protein sequence ID" value="KAE9045696.1"/>
    <property type="molecule type" value="Genomic_DNA"/>
</dbReference>
<evidence type="ECO:0000256" key="1">
    <source>
        <dbReference type="SAM" id="Phobius"/>
    </source>
</evidence>
<dbReference type="EMBL" id="QXFT01000114">
    <property type="protein sequence ID" value="KAE9354558.1"/>
    <property type="molecule type" value="Genomic_DNA"/>
</dbReference>
<protein>
    <submittedName>
        <fullName evidence="3">Uncharacterized protein</fullName>
    </submittedName>
</protein>
<feature type="transmembrane region" description="Helical" evidence="1">
    <location>
        <begin position="12"/>
        <end position="32"/>
    </location>
</feature>
<evidence type="ECO:0000313" key="3">
    <source>
        <dbReference type="EMBL" id="KAE9045696.1"/>
    </source>
</evidence>
<evidence type="ECO:0000313" key="5">
    <source>
        <dbReference type="Proteomes" id="UP000429607"/>
    </source>
</evidence>
<organism evidence="3 5">
    <name type="scientific">Phytophthora rubi</name>
    <dbReference type="NCBI Taxonomy" id="129364"/>
    <lineage>
        <taxon>Eukaryota</taxon>
        <taxon>Sar</taxon>
        <taxon>Stramenopiles</taxon>
        <taxon>Oomycota</taxon>
        <taxon>Peronosporomycetes</taxon>
        <taxon>Peronosporales</taxon>
        <taxon>Peronosporaceae</taxon>
        <taxon>Phytophthora</taxon>
    </lineage>
</organism>
<dbReference type="EMBL" id="QXFU01000208">
    <property type="protein sequence ID" value="KAE9040280.1"/>
    <property type="molecule type" value="Genomic_DNA"/>
</dbReference>
<name>A0A6A3NJL3_9STRA</name>
<keyword evidence="6" id="KW-1185">Reference proteome</keyword>
<keyword evidence="1" id="KW-0812">Transmembrane</keyword>
<evidence type="ECO:0000313" key="6">
    <source>
        <dbReference type="Proteomes" id="UP000434957"/>
    </source>
</evidence>
<proteinExistence type="predicted"/>
<dbReference type="AlphaFoldDB" id="A0A6A3NJL3"/>
<dbReference type="Proteomes" id="UP000435112">
    <property type="component" value="Unassembled WGS sequence"/>
</dbReference>
<keyword evidence="1" id="KW-1133">Transmembrane helix</keyword>
<accession>A0A6A3NJL3</accession>
<evidence type="ECO:0000313" key="7">
    <source>
        <dbReference type="Proteomes" id="UP000435112"/>
    </source>
</evidence>
<comment type="caution">
    <text evidence="3">The sequence shown here is derived from an EMBL/GenBank/DDBJ whole genome shotgun (WGS) entry which is preliminary data.</text>
</comment>